<gene>
    <name evidence="2" type="ORF">IHQ68_13415</name>
</gene>
<dbReference type="RefSeq" id="WP_309392630.1">
    <property type="nucleotide sequence ID" value="NZ_JADBEO010000029.1"/>
</dbReference>
<comment type="caution">
    <text evidence="2">The sequence shown here is derived from an EMBL/GenBank/DDBJ whole genome shotgun (WGS) entry which is preliminary data.</text>
</comment>
<keyword evidence="1" id="KW-0732">Signal</keyword>
<evidence type="ECO:0000313" key="3">
    <source>
        <dbReference type="Proteomes" id="UP001181622"/>
    </source>
</evidence>
<dbReference type="Proteomes" id="UP001181622">
    <property type="component" value="Unassembled WGS sequence"/>
</dbReference>
<feature type="signal peptide" evidence="1">
    <location>
        <begin position="1"/>
        <end position="21"/>
    </location>
</feature>
<reference evidence="2" key="1">
    <citation type="submission" date="2020-10" db="EMBL/GenBank/DDBJ databases">
        <authorList>
            <person name="Abbas A."/>
            <person name="Razzaq R."/>
            <person name="Waqas M."/>
            <person name="Abbas N."/>
            <person name="Nielsen T.K."/>
            <person name="Hansen L.H."/>
            <person name="Hussain S."/>
            <person name="Shahid M."/>
        </authorList>
    </citation>
    <scope>NUCLEOTIDE SEQUENCE</scope>
    <source>
        <strain evidence="2">S14</strain>
    </source>
</reference>
<dbReference type="Pfam" id="PF06823">
    <property type="entry name" value="DUF1236"/>
    <property type="match status" value="1"/>
</dbReference>
<organism evidence="2 3">
    <name type="scientific">Chelatococcus sambhunathii</name>
    <dbReference type="NCBI Taxonomy" id="363953"/>
    <lineage>
        <taxon>Bacteria</taxon>
        <taxon>Pseudomonadati</taxon>
        <taxon>Pseudomonadota</taxon>
        <taxon>Alphaproteobacteria</taxon>
        <taxon>Hyphomicrobiales</taxon>
        <taxon>Chelatococcaceae</taxon>
        <taxon>Chelatococcus</taxon>
    </lineage>
</organism>
<feature type="chain" id="PRO_5046353009" evidence="1">
    <location>
        <begin position="22"/>
        <end position="168"/>
    </location>
</feature>
<protein>
    <submittedName>
        <fullName evidence="2">DUF1236 domain-containing protein</fullName>
    </submittedName>
</protein>
<dbReference type="InterPro" id="IPR009642">
    <property type="entry name" value="DUF1236"/>
</dbReference>
<evidence type="ECO:0000313" key="2">
    <source>
        <dbReference type="EMBL" id="MDR4307618.1"/>
    </source>
</evidence>
<sequence>MRHRLILAAAAIAVATVAVMARDVDGGSASSGSGLTLSDIAATTAMASEPRTHLAAARIEETGHEDSGPTSYALGGSTATSMIVSEAQKAEIRRQLSLLGADEAGRLNLRGLAVGAKLPREKVRIFRLPSAVARIVPKYGAYEYFVTQNGQIVIVDPSGYEVVDIIGA</sequence>
<evidence type="ECO:0000256" key="1">
    <source>
        <dbReference type="SAM" id="SignalP"/>
    </source>
</evidence>
<proteinExistence type="predicted"/>
<keyword evidence="3" id="KW-1185">Reference proteome</keyword>
<name>A0ABU1DHW0_9HYPH</name>
<accession>A0ABU1DHW0</accession>
<dbReference type="EMBL" id="JADBEO010000029">
    <property type="protein sequence ID" value="MDR4307618.1"/>
    <property type="molecule type" value="Genomic_DNA"/>
</dbReference>